<evidence type="ECO:0000256" key="2">
    <source>
        <dbReference type="ARBA" id="ARBA00022603"/>
    </source>
</evidence>
<comment type="catalytic activity">
    <reaction evidence="5">
        <text>cytidine(32) in tRNA + S-adenosyl-L-methionine = 2'-O-methylcytidine(32) in tRNA + S-adenosyl-L-homocysteine + H(+)</text>
        <dbReference type="Rhea" id="RHEA:42932"/>
        <dbReference type="Rhea" id="RHEA-COMP:10288"/>
        <dbReference type="Rhea" id="RHEA-COMP:10289"/>
        <dbReference type="ChEBI" id="CHEBI:15378"/>
        <dbReference type="ChEBI" id="CHEBI:57856"/>
        <dbReference type="ChEBI" id="CHEBI:59789"/>
        <dbReference type="ChEBI" id="CHEBI:74495"/>
        <dbReference type="ChEBI" id="CHEBI:82748"/>
        <dbReference type="EC" id="2.1.1.200"/>
    </reaction>
</comment>
<accession>A0A1G6N730</accession>
<dbReference type="NCBIfam" id="TIGR00050">
    <property type="entry name" value="rRNA_methyl_1"/>
    <property type="match status" value="1"/>
</dbReference>
<dbReference type="PIRSF" id="PIRSF004808">
    <property type="entry name" value="LasT"/>
    <property type="match status" value="1"/>
</dbReference>
<dbReference type="InterPro" id="IPR029026">
    <property type="entry name" value="tRNA_m1G_MTases_N"/>
</dbReference>
<evidence type="ECO:0000256" key="5">
    <source>
        <dbReference type="RuleBase" id="RU362024"/>
    </source>
</evidence>
<dbReference type="CDD" id="cd18093">
    <property type="entry name" value="SpoU-like_TrmJ"/>
    <property type="match status" value="1"/>
</dbReference>
<comment type="function">
    <text evidence="5">Catalyzes the formation of 2'O-methylated cytidine (Cm32) or 2'O-methylated uridine (Um32) at position 32 in tRNA.</text>
</comment>
<dbReference type="GO" id="GO:0005829">
    <property type="term" value="C:cytosol"/>
    <property type="evidence" value="ECO:0007669"/>
    <property type="project" value="TreeGrafter"/>
</dbReference>
<dbReference type="GO" id="GO:0106339">
    <property type="term" value="F:tRNA (cytidine(32)-2'-O)-methyltransferase activity"/>
    <property type="evidence" value="ECO:0007669"/>
    <property type="project" value="RHEA"/>
</dbReference>
<comment type="similarity">
    <text evidence="1">Belongs to the class IV-like SAM-binding methyltransferase superfamily. RNA methyltransferase TrmH family.</text>
</comment>
<dbReference type="STRING" id="1640674.SAMN05216323_10416"/>
<keyword evidence="4 5" id="KW-0949">S-adenosyl-L-methionine</keyword>
<evidence type="ECO:0000259" key="6">
    <source>
        <dbReference type="Pfam" id="PF00588"/>
    </source>
</evidence>
<dbReference type="InterPro" id="IPR004384">
    <property type="entry name" value="RNA_MeTrfase_TrmJ/LasT"/>
</dbReference>
<dbReference type="GO" id="GO:0003723">
    <property type="term" value="F:RNA binding"/>
    <property type="evidence" value="ECO:0007669"/>
    <property type="project" value="InterPro"/>
</dbReference>
<dbReference type="GO" id="GO:0002128">
    <property type="term" value="P:tRNA nucleoside ribose methylation"/>
    <property type="evidence" value="ECO:0007669"/>
    <property type="project" value="TreeGrafter"/>
</dbReference>
<evidence type="ECO:0000256" key="3">
    <source>
        <dbReference type="ARBA" id="ARBA00022679"/>
    </source>
</evidence>
<gene>
    <name evidence="5" type="primary">trmJ</name>
    <name evidence="7" type="ORF">SAMN05216323_10416</name>
</gene>
<dbReference type="PANTHER" id="PTHR42786:SF1">
    <property type="entry name" value="TRNA (CYTIDINE_URIDINE-2'-O-)-METHYLTRANSFERASE TRMJ"/>
    <property type="match status" value="1"/>
</dbReference>
<dbReference type="RefSeq" id="WP_092438975.1">
    <property type="nucleotide sequence ID" value="NZ_FMYP01000041.1"/>
</dbReference>
<dbReference type="OrthoDB" id="9789043at2"/>
<dbReference type="InterPro" id="IPR029028">
    <property type="entry name" value="Alpha/beta_knot_MTases"/>
</dbReference>
<name>A0A1G6N730_9BACT</name>
<dbReference type="InterPro" id="IPR001537">
    <property type="entry name" value="SpoU_MeTrfase"/>
</dbReference>
<reference evidence="7 8" key="1">
    <citation type="submission" date="2016-09" db="EMBL/GenBank/DDBJ databases">
        <authorList>
            <person name="Capua I."/>
            <person name="De Benedictis P."/>
            <person name="Joannis T."/>
            <person name="Lombin L.H."/>
            <person name="Cattoli G."/>
        </authorList>
    </citation>
    <scope>NUCLEOTIDE SEQUENCE [LARGE SCALE GENOMIC DNA]</scope>
    <source>
        <strain evidence="7 8">A7P-90m</strain>
    </source>
</reference>
<keyword evidence="2 5" id="KW-0489">Methyltransferase</keyword>
<organism evidence="7 8">
    <name type="scientific">Williamwhitmania taraxaci</name>
    <dbReference type="NCBI Taxonomy" id="1640674"/>
    <lineage>
        <taxon>Bacteria</taxon>
        <taxon>Pseudomonadati</taxon>
        <taxon>Bacteroidota</taxon>
        <taxon>Bacteroidia</taxon>
        <taxon>Bacteroidales</taxon>
        <taxon>Williamwhitmaniaceae</taxon>
        <taxon>Williamwhitmania</taxon>
    </lineage>
</organism>
<protein>
    <recommendedName>
        <fullName evidence="5">tRNA (cytidine/uridine-2'-O-)-methyltransferase TrmJ</fullName>
        <ecNumber evidence="5">2.1.1.200</ecNumber>
    </recommendedName>
    <alternativeName>
        <fullName evidence="5">tRNA (cytidine(32)/uridine(32)-2'-O)-methyltransferase</fullName>
    </alternativeName>
    <alternativeName>
        <fullName evidence="5">tRNA Cm32/Um32 methyltransferase</fullName>
    </alternativeName>
</protein>
<dbReference type="Proteomes" id="UP000199452">
    <property type="component" value="Unassembled WGS sequence"/>
</dbReference>
<comment type="catalytic activity">
    <reaction evidence="5">
        <text>uridine(32) in tRNA + S-adenosyl-L-methionine = 2'-O-methyluridine(32) in tRNA + S-adenosyl-L-homocysteine + H(+)</text>
        <dbReference type="Rhea" id="RHEA:42936"/>
        <dbReference type="Rhea" id="RHEA-COMP:10107"/>
        <dbReference type="Rhea" id="RHEA-COMP:10290"/>
        <dbReference type="ChEBI" id="CHEBI:15378"/>
        <dbReference type="ChEBI" id="CHEBI:57856"/>
        <dbReference type="ChEBI" id="CHEBI:59789"/>
        <dbReference type="ChEBI" id="CHEBI:65315"/>
        <dbReference type="ChEBI" id="CHEBI:74478"/>
        <dbReference type="EC" id="2.1.1.200"/>
    </reaction>
</comment>
<evidence type="ECO:0000256" key="4">
    <source>
        <dbReference type="ARBA" id="ARBA00022691"/>
    </source>
</evidence>
<dbReference type="NCBIfam" id="NF007752">
    <property type="entry name" value="PRK10433.1"/>
    <property type="match status" value="1"/>
</dbReference>
<dbReference type="AlphaFoldDB" id="A0A1G6N730"/>
<dbReference type="Gene3D" id="3.40.1280.10">
    <property type="match status" value="1"/>
</dbReference>
<keyword evidence="5" id="KW-0963">Cytoplasm</keyword>
<dbReference type="EC" id="2.1.1.200" evidence="5"/>
<evidence type="ECO:0000313" key="8">
    <source>
        <dbReference type="Proteomes" id="UP000199452"/>
    </source>
</evidence>
<comment type="subunit">
    <text evidence="5">Homodimer.</text>
</comment>
<dbReference type="GO" id="GO:0160206">
    <property type="term" value="F:tRNA (cytidine(32)/uridine(32)-2'-O)-methyltransferase activity"/>
    <property type="evidence" value="ECO:0007669"/>
    <property type="project" value="UniProtKB-EC"/>
</dbReference>
<keyword evidence="3 7" id="KW-0808">Transferase</keyword>
<comment type="subcellular location">
    <subcellularLocation>
        <location evidence="5">Cytoplasm</location>
    </subcellularLocation>
</comment>
<sequence>MEITFILVEPAREENIGAAARAMKTMGFNNLRLVNPGNYLGERALATAHASTEILEQAVVFSTLNDAISDIDFVVGSAAKHRNVKDDSHWVGDLPRILSEKGASVSSVAVVFGCEESGLSNEDLALCHIVSTIPMRSKYPSLNLGQAVMVYAYELSKINLLYSRKKEHKVTEAEYAVVRQRLTNILTDVGMEPKIQDRIVDRFALLGEEDISLFHRFFQKYSKPKS</sequence>
<dbReference type="EMBL" id="FMYP01000041">
    <property type="protein sequence ID" value="SDC63244.1"/>
    <property type="molecule type" value="Genomic_DNA"/>
</dbReference>
<keyword evidence="8" id="KW-1185">Reference proteome</keyword>
<keyword evidence="5" id="KW-0819">tRNA processing</keyword>
<evidence type="ECO:0000313" key="7">
    <source>
        <dbReference type="EMBL" id="SDC63244.1"/>
    </source>
</evidence>
<dbReference type="Pfam" id="PF00588">
    <property type="entry name" value="SpoU_methylase"/>
    <property type="match status" value="1"/>
</dbReference>
<dbReference type="PANTHER" id="PTHR42786">
    <property type="entry name" value="TRNA/RRNA METHYLTRANSFERASE"/>
    <property type="match status" value="1"/>
</dbReference>
<feature type="domain" description="tRNA/rRNA methyltransferase SpoU type" evidence="6">
    <location>
        <begin position="3"/>
        <end position="153"/>
    </location>
</feature>
<evidence type="ECO:0000256" key="1">
    <source>
        <dbReference type="ARBA" id="ARBA00007228"/>
    </source>
</evidence>
<proteinExistence type="inferred from homology"/>
<dbReference type="SUPFAM" id="SSF75217">
    <property type="entry name" value="alpha/beta knot"/>
    <property type="match status" value="1"/>
</dbReference>